<reference evidence="1 3" key="2">
    <citation type="journal article" date="2018" name="Plant J.">
        <title>The Physcomitrella patens chromosome-scale assembly reveals moss genome structure and evolution.</title>
        <authorList>
            <person name="Lang D."/>
            <person name="Ullrich K.K."/>
            <person name="Murat F."/>
            <person name="Fuchs J."/>
            <person name="Jenkins J."/>
            <person name="Haas F.B."/>
            <person name="Piednoel M."/>
            <person name="Gundlach H."/>
            <person name="Van Bel M."/>
            <person name="Meyberg R."/>
            <person name="Vives C."/>
            <person name="Morata J."/>
            <person name="Symeonidi A."/>
            <person name="Hiss M."/>
            <person name="Muchero W."/>
            <person name="Kamisugi Y."/>
            <person name="Saleh O."/>
            <person name="Blanc G."/>
            <person name="Decker E.L."/>
            <person name="van Gessel N."/>
            <person name="Grimwood J."/>
            <person name="Hayes R.D."/>
            <person name="Graham S.W."/>
            <person name="Gunter L.E."/>
            <person name="McDaniel S.F."/>
            <person name="Hoernstein S.N.W."/>
            <person name="Larsson A."/>
            <person name="Li F.W."/>
            <person name="Perroud P.F."/>
            <person name="Phillips J."/>
            <person name="Ranjan P."/>
            <person name="Rokshar D.S."/>
            <person name="Rothfels C.J."/>
            <person name="Schneider L."/>
            <person name="Shu S."/>
            <person name="Stevenson D.W."/>
            <person name="Thummler F."/>
            <person name="Tillich M."/>
            <person name="Villarreal Aguilar J.C."/>
            <person name="Widiez T."/>
            <person name="Wong G.K."/>
            <person name="Wymore A."/>
            <person name="Zhang Y."/>
            <person name="Zimmer A.D."/>
            <person name="Quatrano R.S."/>
            <person name="Mayer K.F.X."/>
            <person name="Goodstein D."/>
            <person name="Casacuberta J.M."/>
            <person name="Vandepoele K."/>
            <person name="Reski R."/>
            <person name="Cuming A.C."/>
            <person name="Tuskan G.A."/>
            <person name="Maumus F."/>
            <person name="Salse J."/>
            <person name="Schmutz J."/>
            <person name="Rensing S.A."/>
        </authorList>
    </citation>
    <scope>NUCLEOTIDE SEQUENCE [LARGE SCALE GENOMIC DNA]</scope>
    <source>
        <strain evidence="2 3">cv. Gransden 2004</strain>
    </source>
</reference>
<reference evidence="1 3" key="1">
    <citation type="journal article" date="2008" name="Science">
        <title>The Physcomitrella genome reveals evolutionary insights into the conquest of land by plants.</title>
        <authorList>
            <person name="Rensing S."/>
            <person name="Lang D."/>
            <person name="Zimmer A."/>
            <person name="Terry A."/>
            <person name="Salamov A."/>
            <person name="Shapiro H."/>
            <person name="Nishiyama T."/>
            <person name="Perroud P.-F."/>
            <person name="Lindquist E."/>
            <person name="Kamisugi Y."/>
            <person name="Tanahashi T."/>
            <person name="Sakakibara K."/>
            <person name="Fujita T."/>
            <person name="Oishi K."/>
            <person name="Shin-I T."/>
            <person name="Kuroki Y."/>
            <person name="Toyoda A."/>
            <person name="Suzuki Y."/>
            <person name="Hashimoto A."/>
            <person name="Yamaguchi K."/>
            <person name="Sugano A."/>
            <person name="Kohara Y."/>
            <person name="Fujiyama A."/>
            <person name="Anterola A."/>
            <person name="Aoki S."/>
            <person name="Ashton N."/>
            <person name="Barbazuk W.B."/>
            <person name="Barker E."/>
            <person name="Bennetzen J."/>
            <person name="Bezanilla M."/>
            <person name="Blankenship R."/>
            <person name="Cho S.H."/>
            <person name="Dutcher S."/>
            <person name="Estelle M."/>
            <person name="Fawcett J.A."/>
            <person name="Gundlach H."/>
            <person name="Hanada K."/>
            <person name="Heyl A."/>
            <person name="Hicks K.A."/>
            <person name="Hugh J."/>
            <person name="Lohr M."/>
            <person name="Mayer K."/>
            <person name="Melkozernov A."/>
            <person name="Murata T."/>
            <person name="Nelson D."/>
            <person name="Pils B."/>
            <person name="Prigge M."/>
            <person name="Reiss B."/>
            <person name="Renner T."/>
            <person name="Rombauts S."/>
            <person name="Rushton P."/>
            <person name="Sanderfoot A."/>
            <person name="Schween G."/>
            <person name="Shiu S.-H."/>
            <person name="Stueber K."/>
            <person name="Theodoulou F.L."/>
            <person name="Tu H."/>
            <person name="Van de Peer Y."/>
            <person name="Verrier P.J."/>
            <person name="Waters E."/>
            <person name="Wood A."/>
            <person name="Yang L."/>
            <person name="Cove D."/>
            <person name="Cuming A."/>
            <person name="Hasebe M."/>
            <person name="Lucas S."/>
            <person name="Mishler D.B."/>
            <person name="Reski R."/>
            <person name="Grigoriev I."/>
            <person name="Quatrano R.S."/>
            <person name="Boore J.L."/>
        </authorList>
    </citation>
    <scope>NUCLEOTIDE SEQUENCE [LARGE SCALE GENOMIC DNA]</scope>
    <source>
        <strain evidence="2 3">cv. Gransden 2004</strain>
    </source>
</reference>
<dbReference type="EMBL" id="ABEU02000025">
    <property type="protein sequence ID" value="PNR27681.1"/>
    <property type="molecule type" value="Genomic_DNA"/>
</dbReference>
<evidence type="ECO:0000313" key="2">
    <source>
        <dbReference type="EnsemblPlants" id="Pp3c25_10830V3.1"/>
    </source>
</evidence>
<dbReference type="Gramene" id="Pp3c25_10830V3.1">
    <property type="protein sequence ID" value="Pp3c25_10830V3.1"/>
    <property type="gene ID" value="Pp3c25_10830"/>
</dbReference>
<evidence type="ECO:0000313" key="3">
    <source>
        <dbReference type="Proteomes" id="UP000006727"/>
    </source>
</evidence>
<gene>
    <name evidence="1" type="ORF">PHYPA_029833</name>
</gene>
<organism evidence="1">
    <name type="scientific">Physcomitrium patens</name>
    <name type="common">Spreading-leaved earth moss</name>
    <name type="synonym">Physcomitrella patens</name>
    <dbReference type="NCBI Taxonomy" id="3218"/>
    <lineage>
        <taxon>Eukaryota</taxon>
        <taxon>Viridiplantae</taxon>
        <taxon>Streptophyta</taxon>
        <taxon>Embryophyta</taxon>
        <taxon>Bryophyta</taxon>
        <taxon>Bryophytina</taxon>
        <taxon>Bryopsida</taxon>
        <taxon>Funariidae</taxon>
        <taxon>Funariales</taxon>
        <taxon>Funariaceae</taxon>
        <taxon>Physcomitrium</taxon>
    </lineage>
</organism>
<evidence type="ECO:0008006" key="4">
    <source>
        <dbReference type="Google" id="ProtNLM"/>
    </source>
</evidence>
<keyword evidence="3" id="KW-1185">Reference proteome</keyword>
<dbReference type="InParanoid" id="A0A2K1IEH7"/>
<sequence length="76" mass="8952">MTQKTYVDNILKVFGIENYTPATTLIDEKLKFNTNIEEEEVDEQLRVVLFSSKAEYRALIHTSREAIWLMMLLQDL</sequence>
<accession>A0A2K1IEH7</accession>
<protein>
    <recommendedName>
        <fullName evidence="4">Reverse transcriptase Ty1/copia-type domain-containing protein</fullName>
    </recommendedName>
</protein>
<proteinExistence type="predicted"/>
<dbReference type="AlphaFoldDB" id="A0A2K1IEH7"/>
<dbReference type="EnsemblPlants" id="Pp3c25_10830V3.1">
    <property type="protein sequence ID" value="Pp3c25_10830V3.1"/>
    <property type="gene ID" value="Pp3c25_10830"/>
</dbReference>
<name>A0A2K1IEH7_PHYPA</name>
<reference evidence="2" key="3">
    <citation type="submission" date="2020-12" db="UniProtKB">
        <authorList>
            <consortium name="EnsemblPlants"/>
        </authorList>
    </citation>
    <scope>IDENTIFICATION</scope>
</reference>
<evidence type="ECO:0000313" key="1">
    <source>
        <dbReference type="EMBL" id="PNR27681.1"/>
    </source>
</evidence>
<dbReference type="Proteomes" id="UP000006727">
    <property type="component" value="Chromosome 25"/>
</dbReference>